<dbReference type="InterPro" id="IPR036291">
    <property type="entry name" value="NAD(P)-bd_dom_sf"/>
</dbReference>
<dbReference type="InterPro" id="IPR008927">
    <property type="entry name" value="6-PGluconate_DH-like_C_sf"/>
</dbReference>
<dbReference type="EMBL" id="CP001823">
    <property type="protein sequence ID" value="ACZ38134.1"/>
    <property type="molecule type" value="Genomic_DNA"/>
</dbReference>
<dbReference type="SUPFAM" id="SSF51735">
    <property type="entry name" value="NAD(P)-binding Rossmann-fold domains"/>
    <property type="match status" value="1"/>
</dbReference>
<dbReference type="InterPro" id="IPR018931">
    <property type="entry name" value="DUF2520"/>
</dbReference>
<keyword evidence="4" id="KW-1185">Reference proteome</keyword>
<name>D1C1L7_SPHTD</name>
<accession>D1C1L7</accession>
<protein>
    <submittedName>
        <fullName evidence="3">NADP oxidoreductase coenzyme F420-dependent</fullName>
    </submittedName>
</protein>
<dbReference type="SUPFAM" id="SSF48179">
    <property type="entry name" value="6-phosphogluconate dehydrogenase C-terminal domain-like"/>
    <property type="match status" value="1"/>
</dbReference>
<reference evidence="4" key="1">
    <citation type="submission" date="2009-11" db="EMBL/GenBank/DDBJ databases">
        <title>The complete chromosome 1 of Sphaerobacter thermophilus DSM 20745.</title>
        <authorList>
            <person name="Lucas S."/>
            <person name="Copeland A."/>
            <person name="Lapidus A."/>
            <person name="Glavina del Rio T."/>
            <person name="Dalin E."/>
            <person name="Tice H."/>
            <person name="Bruce D."/>
            <person name="Goodwin L."/>
            <person name="Pitluck S."/>
            <person name="Kyrpides N."/>
            <person name="Mavromatis K."/>
            <person name="Ivanova N."/>
            <person name="Mikhailova N."/>
            <person name="LaButti K.M."/>
            <person name="Clum A."/>
            <person name="Sun H.I."/>
            <person name="Brettin T."/>
            <person name="Detter J.C."/>
            <person name="Han C."/>
            <person name="Larimer F."/>
            <person name="Land M."/>
            <person name="Hauser L."/>
            <person name="Markowitz V."/>
            <person name="Cheng J.F."/>
            <person name="Hugenholtz P."/>
            <person name="Woyke T."/>
            <person name="Wu D."/>
            <person name="Steenblock K."/>
            <person name="Schneider S."/>
            <person name="Pukall R."/>
            <person name="Goeker M."/>
            <person name="Klenk H.P."/>
            <person name="Eisen J.A."/>
        </authorList>
    </citation>
    <scope>NUCLEOTIDE SEQUENCE [LARGE SCALE GENOMIC DNA]</scope>
    <source>
        <strain evidence="4">ATCC 49802 / DSM 20745 / S 6022</strain>
    </source>
</reference>
<dbReference type="Gene3D" id="3.40.50.720">
    <property type="entry name" value="NAD(P)-binding Rossmann-like Domain"/>
    <property type="match status" value="1"/>
</dbReference>
<dbReference type="Proteomes" id="UP000002027">
    <property type="component" value="Chromosome 1"/>
</dbReference>
<dbReference type="RefSeq" id="WP_012871181.1">
    <property type="nucleotide sequence ID" value="NC_013523.1"/>
</dbReference>
<reference evidence="3 4" key="2">
    <citation type="journal article" date="2010" name="Stand. Genomic Sci.">
        <title>Complete genome sequence of Desulfohalobium retbaense type strain (HR(100)).</title>
        <authorList>
            <person name="Spring S."/>
            <person name="Nolan M."/>
            <person name="Lapidus A."/>
            <person name="Glavina Del Rio T."/>
            <person name="Copeland A."/>
            <person name="Tice H."/>
            <person name="Cheng J.F."/>
            <person name="Lucas S."/>
            <person name="Land M."/>
            <person name="Chen F."/>
            <person name="Bruce D."/>
            <person name="Goodwin L."/>
            <person name="Pitluck S."/>
            <person name="Ivanova N."/>
            <person name="Mavromatis K."/>
            <person name="Mikhailova N."/>
            <person name="Pati A."/>
            <person name="Chen A."/>
            <person name="Palaniappan K."/>
            <person name="Hauser L."/>
            <person name="Chang Y.J."/>
            <person name="Jeffries C.D."/>
            <person name="Munk C."/>
            <person name="Kiss H."/>
            <person name="Chain P."/>
            <person name="Han C."/>
            <person name="Brettin T."/>
            <person name="Detter J.C."/>
            <person name="Schuler E."/>
            <person name="Goker M."/>
            <person name="Rohde M."/>
            <person name="Bristow J."/>
            <person name="Eisen J.A."/>
            <person name="Markowitz V."/>
            <person name="Hugenholtz P."/>
            <person name="Kyrpides N.C."/>
            <person name="Klenk H.P."/>
        </authorList>
    </citation>
    <scope>NUCLEOTIDE SEQUENCE [LARGE SCALE GENOMIC DNA]</scope>
    <source>
        <strain evidence="4">ATCC 49802 / DSM 20745 / S 6022</strain>
    </source>
</reference>
<dbReference type="InterPro" id="IPR019665">
    <property type="entry name" value="OxRdtase/DH_put_Rossmann_dom"/>
</dbReference>
<dbReference type="InParanoid" id="D1C1L7"/>
<dbReference type="Gene3D" id="1.10.1040.20">
    <property type="entry name" value="ProC-like, C-terminal domain"/>
    <property type="match status" value="1"/>
</dbReference>
<sequence>MKVGFVGAGAAGGALARALAAAGVPVVAVTGKGPERAHTLAAAIPECAAVPTAQDVADRADLVVLAVPDRAIAEVCASVRWRADAAVVHCSGAHSLDVLEPARAAGALVGGCHPLQTLTGAPEDAARLAGSVFGIEAEEPLRGMLADLVERIGGRPVFLSARDKALYHASAVLISNYTVTLAATAAGLWEAFGVDRRDGLRALLPLLQGTVANLEQHGVPNALTGPIARGDAGTLERHLNVLADYRPDLLPLYRELGRHTVPLARERDPGGAADRMADALLALLDGCGEGGE</sequence>
<dbReference type="PANTHER" id="PTHR40459">
    <property type="entry name" value="CONSERVED HYPOTHETICAL ALANINE AND LEUCINE RICH PROTEIN"/>
    <property type="match status" value="1"/>
</dbReference>
<dbReference type="HOGENOM" id="CLU_055635_1_0_0"/>
<dbReference type="AlphaFoldDB" id="D1C1L7"/>
<dbReference type="KEGG" id="sti:Sthe_0697"/>
<organism evidence="3 4">
    <name type="scientific">Sphaerobacter thermophilus (strain ATCC 49802 / DSM 20745 / KCCM 41009 / NCIMB 13125 / S 6022)</name>
    <dbReference type="NCBI Taxonomy" id="479434"/>
    <lineage>
        <taxon>Bacteria</taxon>
        <taxon>Pseudomonadati</taxon>
        <taxon>Thermomicrobiota</taxon>
        <taxon>Thermomicrobia</taxon>
        <taxon>Sphaerobacterales</taxon>
        <taxon>Sphaerobacterineae</taxon>
        <taxon>Sphaerobacteraceae</taxon>
        <taxon>Sphaerobacter</taxon>
    </lineage>
</organism>
<dbReference type="OrthoDB" id="9810755at2"/>
<dbReference type="Pfam" id="PF10728">
    <property type="entry name" value="DUF2520"/>
    <property type="match status" value="1"/>
</dbReference>
<evidence type="ECO:0000313" key="4">
    <source>
        <dbReference type="Proteomes" id="UP000002027"/>
    </source>
</evidence>
<evidence type="ECO:0000259" key="2">
    <source>
        <dbReference type="Pfam" id="PF10728"/>
    </source>
</evidence>
<dbReference type="eggNOG" id="COG5495">
    <property type="taxonomic scope" value="Bacteria"/>
</dbReference>
<dbReference type="Pfam" id="PF10727">
    <property type="entry name" value="Rossmann-like"/>
    <property type="match status" value="1"/>
</dbReference>
<feature type="domain" description="Putative oxidoreductase/dehydrogenase Rossmann-like" evidence="1">
    <location>
        <begin position="1"/>
        <end position="114"/>
    </location>
</feature>
<dbReference type="PANTHER" id="PTHR40459:SF1">
    <property type="entry name" value="CONSERVED HYPOTHETICAL ALANINE AND LEUCINE RICH PROTEIN"/>
    <property type="match status" value="1"/>
</dbReference>
<evidence type="ECO:0000259" key="1">
    <source>
        <dbReference type="Pfam" id="PF10727"/>
    </source>
</evidence>
<feature type="domain" description="DUF2520" evidence="2">
    <location>
        <begin position="132"/>
        <end position="260"/>
    </location>
</feature>
<dbReference type="InterPro" id="IPR037108">
    <property type="entry name" value="TM1727-like_C_sf"/>
</dbReference>
<dbReference type="STRING" id="479434.Sthe_0697"/>
<evidence type="ECO:0000313" key="3">
    <source>
        <dbReference type="EMBL" id="ACZ38134.1"/>
    </source>
</evidence>
<gene>
    <name evidence="3" type="ordered locus">Sthe_0697</name>
</gene>
<proteinExistence type="predicted"/>